<keyword evidence="1" id="KW-1133">Transmembrane helix</keyword>
<comment type="caution">
    <text evidence="2">The sequence shown here is derived from an EMBL/GenBank/DDBJ whole genome shotgun (WGS) entry which is preliminary data.</text>
</comment>
<evidence type="ECO:0000256" key="1">
    <source>
        <dbReference type="SAM" id="Phobius"/>
    </source>
</evidence>
<name>A0A9N9IRL8_9GLOM</name>
<evidence type="ECO:0000313" key="2">
    <source>
        <dbReference type="EMBL" id="CAG8748507.1"/>
    </source>
</evidence>
<dbReference type="EMBL" id="CAJVPY010014811">
    <property type="protein sequence ID" value="CAG8748507.1"/>
    <property type="molecule type" value="Genomic_DNA"/>
</dbReference>
<keyword evidence="3" id="KW-1185">Reference proteome</keyword>
<protein>
    <submittedName>
        <fullName evidence="2">22761_t:CDS:1</fullName>
    </submittedName>
</protein>
<evidence type="ECO:0000313" key="3">
    <source>
        <dbReference type="Proteomes" id="UP000789405"/>
    </source>
</evidence>
<accession>A0A9N9IRL8</accession>
<dbReference type="Proteomes" id="UP000789405">
    <property type="component" value="Unassembled WGS sequence"/>
</dbReference>
<sequence>EMQALVALIGGGFAINTAFIALIPILKNRKNQQFKYWGVL</sequence>
<keyword evidence="1" id="KW-0472">Membrane</keyword>
<keyword evidence="1" id="KW-0812">Transmembrane</keyword>
<reference evidence="2" key="1">
    <citation type="submission" date="2021-06" db="EMBL/GenBank/DDBJ databases">
        <authorList>
            <person name="Kallberg Y."/>
            <person name="Tangrot J."/>
            <person name="Rosling A."/>
        </authorList>
    </citation>
    <scope>NUCLEOTIDE SEQUENCE</scope>
    <source>
        <strain evidence="2">MA453B</strain>
    </source>
</reference>
<dbReference type="AlphaFoldDB" id="A0A9N9IRL8"/>
<proteinExistence type="predicted"/>
<feature type="transmembrane region" description="Helical" evidence="1">
    <location>
        <begin position="6"/>
        <end position="26"/>
    </location>
</feature>
<gene>
    <name evidence="2" type="ORF">DERYTH_LOCUS16665</name>
</gene>
<feature type="non-terminal residue" evidence="2">
    <location>
        <position position="1"/>
    </location>
</feature>
<organism evidence="2 3">
    <name type="scientific">Dentiscutata erythropus</name>
    <dbReference type="NCBI Taxonomy" id="1348616"/>
    <lineage>
        <taxon>Eukaryota</taxon>
        <taxon>Fungi</taxon>
        <taxon>Fungi incertae sedis</taxon>
        <taxon>Mucoromycota</taxon>
        <taxon>Glomeromycotina</taxon>
        <taxon>Glomeromycetes</taxon>
        <taxon>Diversisporales</taxon>
        <taxon>Gigasporaceae</taxon>
        <taxon>Dentiscutata</taxon>
    </lineage>
</organism>